<evidence type="ECO:0000313" key="6">
    <source>
        <dbReference type="EMBL" id="CAD7653755.1"/>
    </source>
</evidence>
<proteinExistence type="predicted"/>
<organism evidence="6">
    <name type="scientific">Oppiella nova</name>
    <dbReference type="NCBI Taxonomy" id="334625"/>
    <lineage>
        <taxon>Eukaryota</taxon>
        <taxon>Metazoa</taxon>
        <taxon>Ecdysozoa</taxon>
        <taxon>Arthropoda</taxon>
        <taxon>Chelicerata</taxon>
        <taxon>Arachnida</taxon>
        <taxon>Acari</taxon>
        <taxon>Acariformes</taxon>
        <taxon>Sarcoptiformes</taxon>
        <taxon>Oribatida</taxon>
        <taxon>Brachypylina</taxon>
        <taxon>Oppioidea</taxon>
        <taxon>Oppiidae</taxon>
        <taxon>Oppiella</taxon>
    </lineage>
</organism>
<keyword evidence="2" id="KW-0862">Zinc</keyword>
<dbReference type="InterPro" id="IPR001841">
    <property type="entry name" value="Znf_RING"/>
</dbReference>
<dbReference type="Proteomes" id="UP000728032">
    <property type="component" value="Unassembled WGS sequence"/>
</dbReference>
<evidence type="ECO:0000256" key="3">
    <source>
        <dbReference type="PROSITE-ProRule" id="PRU00175"/>
    </source>
</evidence>
<accession>A0A7R9M554</accession>
<gene>
    <name evidence="6" type="ORF">ONB1V03_LOCUS10408</name>
</gene>
<keyword evidence="1 3" id="KW-0863">Zinc-finger</keyword>
<keyword evidence="1 3" id="KW-0479">Metal-binding</keyword>
<feature type="compositionally biased region" description="Gly residues" evidence="4">
    <location>
        <begin position="130"/>
        <end position="154"/>
    </location>
</feature>
<dbReference type="EMBL" id="OC921881">
    <property type="protein sequence ID" value="CAD7653755.1"/>
    <property type="molecule type" value="Genomic_DNA"/>
</dbReference>
<keyword evidence="7" id="KW-1185">Reference proteome</keyword>
<dbReference type="OrthoDB" id="6515758at2759"/>
<feature type="region of interest" description="Disordered" evidence="4">
    <location>
        <begin position="125"/>
        <end position="183"/>
    </location>
</feature>
<dbReference type="EMBL" id="CAJPVJ010007056">
    <property type="protein sequence ID" value="CAG2170942.1"/>
    <property type="molecule type" value="Genomic_DNA"/>
</dbReference>
<evidence type="ECO:0000256" key="1">
    <source>
        <dbReference type="ARBA" id="ARBA00022771"/>
    </source>
</evidence>
<evidence type="ECO:0000313" key="7">
    <source>
        <dbReference type="Proteomes" id="UP000728032"/>
    </source>
</evidence>
<sequence length="347" mass="38642">MHALVSSEVKAVVPEEDNLCIQTNKWYKKVVSYGHKSTAQISINGKPRQYGQGLTRPTTMQTIAACKLTMITSANTPPSPPYGSHPLRALVFRGKNYVYISRQTVHLHGLYGENAYKRREMGKRDREGCSRGGLGCPRGGWGPQRGWGPRGGVHWGPDRQHTYHTSFSSDSEMSGDSDTSLGHKIPKKMRKHFKKHLKHWGKHWHRMGHHWPPMPPPWTGAGPPGPGDGLKTQCTLCWHRVKPLTDTEVLECGHIYHRVCLKELFELAMKASTNEEPLEVFCSHCKDKIDDNLMNEFRLRFAGLGATTTTITTDTTCAGTSGGQASTSRASDGEYSSGQHMVVDILN</sequence>
<feature type="domain" description="RING-type" evidence="5">
    <location>
        <begin position="234"/>
        <end position="286"/>
    </location>
</feature>
<name>A0A7R9M554_9ACAR</name>
<reference evidence="6" key="1">
    <citation type="submission" date="2020-11" db="EMBL/GenBank/DDBJ databases">
        <authorList>
            <person name="Tran Van P."/>
        </authorList>
    </citation>
    <scope>NUCLEOTIDE SEQUENCE</scope>
</reference>
<feature type="compositionally biased region" description="Low complexity" evidence="4">
    <location>
        <begin position="166"/>
        <end position="180"/>
    </location>
</feature>
<dbReference type="AlphaFoldDB" id="A0A7R9M554"/>
<protein>
    <recommendedName>
        <fullName evidence="5">RING-type domain-containing protein</fullName>
    </recommendedName>
</protein>
<evidence type="ECO:0000256" key="2">
    <source>
        <dbReference type="ARBA" id="ARBA00022833"/>
    </source>
</evidence>
<evidence type="ECO:0000256" key="4">
    <source>
        <dbReference type="SAM" id="MobiDB-lite"/>
    </source>
</evidence>
<dbReference type="PROSITE" id="PS50089">
    <property type="entry name" value="ZF_RING_2"/>
    <property type="match status" value="1"/>
</dbReference>
<dbReference type="InterPro" id="IPR013083">
    <property type="entry name" value="Znf_RING/FYVE/PHD"/>
</dbReference>
<dbReference type="Gene3D" id="3.30.40.10">
    <property type="entry name" value="Zinc/RING finger domain, C3HC4 (zinc finger)"/>
    <property type="match status" value="1"/>
</dbReference>
<dbReference type="GO" id="GO:0008270">
    <property type="term" value="F:zinc ion binding"/>
    <property type="evidence" value="ECO:0007669"/>
    <property type="project" value="UniProtKB-KW"/>
</dbReference>
<dbReference type="SUPFAM" id="SSF57850">
    <property type="entry name" value="RING/U-box"/>
    <property type="match status" value="1"/>
</dbReference>
<evidence type="ECO:0000259" key="5">
    <source>
        <dbReference type="PROSITE" id="PS50089"/>
    </source>
</evidence>